<evidence type="ECO:0000256" key="2">
    <source>
        <dbReference type="SAM" id="Phobius"/>
    </source>
</evidence>
<feature type="transmembrane region" description="Helical" evidence="2">
    <location>
        <begin position="28"/>
        <end position="46"/>
    </location>
</feature>
<dbReference type="PIRSF" id="PIRSF002746">
    <property type="entry name" value="Gluconate_transporter"/>
    <property type="match status" value="1"/>
</dbReference>
<feature type="transmembrane region" description="Helical" evidence="2">
    <location>
        <begin position="177"/>
        <end position="196"/>
    </location>
</feature>
<dbReference type="InterPro" id="IPR003474">
    <property type="entry name" value="Glcn_transporter"/>
</dbReference>
<organism evidence="3 4">
    <name type="scientific">Egibacter rhizosphaerae</name>
    <dbReference type="NCBI Taxonomy" id="1670831"/>
    <lineage>
        <taxon>Bacteria</taxon>
        <taxon>Bacillati</taxon>
        <taxon>Actinomycetota</taxon>
        <taxon>Nitriliruptoria</taxon>
        <taxon>Egibacterales</taxon>
        <taxon>Egibacteraceae</taxon>
        <taxon>Egibacter</taxon>
    </lineage>
</organism>
<feature type="transmembrane region" description="Helical" evidence="2">
    <location>
        <begin position="357"/>
        <end position="376"/>
    </location>
</feature>
<dbReference type="Proteomes" id="UP000291469">
    <property type="component" value="Chromosome"/>
</dbReference>
<feature type="region of interest" description="Disordered" evidence="1">
    <location>
        <begin position="214"/>
        <end position="244"/>
    </location>
</feature>
<feature type="transmembrane region" description="Helical" evidence="2">
    <location>
        <begin position="316"/>
        <end position="337"/>
    </location>
</feature>
<keyword evidence="2" id="KW-0472">Membrane</keyword>
<keyword evidence="2" id="KW-0812">Transmembrane</keyword>
<proteinExistence type="predicted"/>
<keyword evidence="2" id="KW-1133">Transmembrane helix</keyword>
<feature type="transmembrane region" description="Helical" evidence="2">
    <location>
        <begin position="6"/>
        <end position="21"/>
    </location>
</feature>
<sequence length="463" mass="47007">MELQPLLALVIGIAIIIVLIIRTRIDAFIALLLAAIAVGLIAGLPMGATTEAIVTGFGNTLGSIGIVIGLGVMIGKLLEVSGGADSLANAFLRAVGRGRESWAMAGTGSVVSIPVFCDSGYVIMHPLARSLSRTAGKSFVMLALALGAGMTITHHLVPPTPGPLAVAGILDVDLGTLIVAGLLFSIPMVPTVVFYAKWIGPKLDAEVDAEVRRKVDEGESAPTTDGGGTATQTETRAEPTTTTTAAPGALRAFLPLLVPLILIVGNTVTEAVAPEAGFAEVAAFLGDPVVALIIGALIAIYALVPAATGRKQVQSWLGAGAASAGLIILITGAGGALGEVLRESGVGDALAEAVLDLAIPAYLIPFLVATLVRFAQGSGTVAMITGASLTAPLLGTLGLDPTLAALGILVGSIFFSYYNDSYFWVVTKFTGLEGTAALKGWSGITTALWAVGFICLTIASFVL</sequence>
<keyword evidence="4" id="KW-1185">Reference proteome</keyword>
<feature type="transmembrane region" description="Helical" evidence="2">
    <location>
        <begin position="252"/>
        <end position="269"/>
    </location>
</feature>
<dbReference type="EMBL" id="CP036402">
    <property type="protein sequence ID" value="QBI21683.1"/>
    <property type="molecule type" value="Genomic_DNA"/>
</dbReference>
<dbReference type="AlphaFoldDB" id="A0A411YKH2"/>
<feature type="transmembrane region" description="Helical" evidence="2">
    <location>
        <begin position="397"/>
        <end position="418"/>
    </location>
</feature>
<feature type="transmembrane region" description="Helical" evidence="2">
    <location>
        <begin position="281"/>
        <end position="304"/>
    </location>
</feature>
<evidence type="ECO:0000313" key="3">
    <source>
        <dbReference type="EMBL" id="QBI21683.1"/>
    </source>
</evidence>
<evidence type="ECO:0000256" key="1">
    <source>
        <dbReference type="SAM" id="MobiDB-lite"/>
    </source>
</evidence>
<dbReference type="GO" id="GO:0015128">
    <property type="term" value="F:gluconate transmembrane transporter activity"/>
    <property type="evidence" value="ECO:0007669"/>
    <property type="project" value="InterPro"/>
</dbReference>
<feature type="transmembrane region" description="Helical" evidence="2">
    <location>
        <begin position="438"/>
        <end position="462"/>
    </location>
</feature>
<dbReference type="OrthoDB" id="4325159at2"/>
<feature type="transmembrane region" description="Helical" evidence="2">
    <location>
        <begin position="52"/>
        <end position="74"/>
    </location>
</feature>
<gene>
    <name evidence="3" type="ORF">ER308_20330</name>
</gene>
<evidence type="ECO:0000313" key="4">
    <source>
        <dbReference type="Proteomes" id="UP000291469"/>
    </source>
</evidence>
<dbReference type="KEGG" id="erz:ER308_20330"/>
<protein>
    <submittedName>
        <fullName evidence="3">GntP family permease</fullName>
    </submittedName>
</protein>
<dbReference type="GO" id="GO:0005886">
    <property type="term" value="C:plasma membrane"/>
    <property type="evidence" value="ECO:0007669"/>
    <property type="project" value="TreeGrafter"/>
</dbReference>
<accession>A0A411YKH2</accession>
<dbReference type="PANTHER" id="PTHR30354">
    <property type="entry name" value="GNT FAMILY GLUCONATE TRANSPORTER"/>
    <property type="match status" value="1"/>
</dbReference>
<name>A0A411YKH2_9ACTN</name>
<dbReference type="RefSeq" id="WP_131156675.1">
    <property type="nucleotide sequence ID" value="NZ_CP036402.1"/>
</dbReference>
<feature type="transmembrane region" description="Helical" evidence="2">
    <location>
        <begin position="139"/>
        <end position="157"/>
    </location>
</feature>
<dbReference type="PANTHER" id="PTHR30354:SF11">
    <property type="entry name" value="PERMEASE"/>
    <property type="match status" value="1"/>
</dbReference>
<reference evidence="3 4" key="1">
    <citation type="submission" date="2019-01" db="EMBL/GenBank/DDBJ databases">
        <title>Egibacter rhizosphaerae EGI 80759T.</title>
        <authorList>
            <person name="Chen D.-D."/>
            <person name="Tian Y."/>
            <person name="Jiao J.-Y."/>
            <person name="Zhang X.-T."/>
            <person name="Zhang Y.-G."/>
            <person name="Zhang Y."/>
            <person name="Xiao M."/>
            <person name="Shu W.-S."/>
            <person name="Li W.-J."/>
        </authorList>
    </citation>
    <scope>NUCLEOTIDE SEQUENCE [LARGE SCALE GENOMIC DNA]</scope>
    <source>
        <strain evidence="3 4">EGI 80759</strain>
    </source>
</reference>
<dbReference type="Pfam" id="PF02447">
    <property type="entry name" value="GntP_permease"/>
    <property type="match status" value="1"/>
</dbReference>
<feature type="compositionally biased region" description="Low complexity" evidence="1">
    <location>
        <begin position="230"/>
        <end position="244"/>
    </location>
</feature>